<evidence type="ECO:0000313" key="2">
    <source>
        <dbReference type="Proteomes" id="UP000249057"/>
    </source>
</evidence>
<name>A0ACD1FXN3_9EURO</name>
<protein>
    <submittedName>
        <fullName evidence="1">Uncharacterized protein</fullName>
    </submittedName>
</protein>
<evidence type="ECO:0000313" key="1">
    <source>
        <dbReference type="EMBL" id="RAH41703.1"/>
    </source>
</evidence>
<sequence>MATHDWPPGDYLPELPEILLSGYGQVFSLTQQLEPRIMRMQIERNRSPKTKMRLSLKSRQQAEKAKVKFIKLLEAWDAEHDKEKSNMSMQRKGKKESVAAKVRANITQMHSWQDVFASLREAEDHYSTSSKFRRLFRKGASRAEAVEPFLNLIPDTDYTSVVCGGIKFILGACSAANRSRQEIIALVESLPEKVESASQYAELYSSEPILQTATCQLYLKILTAMEAIIAFWTKDRSFEFLKPLFFQRTYRPLQAELDDVKKASDTVERTIQFCDRNRLLQIADRVGGTQTTVAEIKALLIEFFTQQSIKTKWIQEYLMQISQYKAESTKPRAYITPGEIIQALEAAFPSVLPSRDDSDATTHGPLQRVLQAGFSMAGPDQQRTSWTISDPKVFGWFKSRHSRALVVHGNCALQRISPLSFFCALLIESLRSLGPIVVLHHFCGLHPPSDHRDVGSAGSIVTAAFRGAVSNLTPVFLVSVLRKLIKALPRRQPVFLILDGINYYETREFGWETKRLVKKLVKLLGAGGALYKLLITSTTRVLDIDEYFENDEKLYVPVEPTPRGVGAANQQLKRRFTFGRSTRSQ</sequence>
<dbReference type="Proteomes" id="UP000249057">
    <property type="component" value="Unassembled WGS sequence"/>
</dbReference>
<keyword evidence="2" id="KW-1185">Reference proteome</keyword>
<gene>
    <name evidence="1" type="ORF">BO95DRAFT_517750</name>
</gene>
<reference evidence="1" key="1">
    <citation type="submission" date="2018-02" db="EMBL/GenBank/DDBJ databases">
        <title>The genomes of Aspergillus section Nigri reveals drivers in fungal speciation.</title>
        <authorList>
            <consortium name="DOE Joint Genome Institute"/>
            <person name="Vesth T.C."/>
            <person name="Nybo J."/>
            <person name="Theobald S."/>
            <person name="Brandl J."/>
            <person name="Frisvad J.C."/>
            <person name="Nielsen K.F."/>
            <person name="Lyhne E.K."/>
            <person name="Kogle M.E."/>
            <person name="Kuo A."/>
            <person name="Riley R."/>
            <person name="Clum A."/>
            <person name="Nolan M."/>
            <person name="Lipzen A."/>
            <person name="Salamov A."/>
            <person name="Henrissat B."/>
            <person name="Wiebenga A."/>
            <person name="De vries R.P."/>
            <person name="Grigoriev I.V."/>
            <person name="Mortensen U.H."/>
            <person name="Andersen M.R."/>
            <person name="Baker S.E."/>
        </authorList>
    </citation>
    <scope>NUCLEOTIDE SEQUENCE</scope>
    <source>
        <strain evidence="1">CBS 621.78</strain>
    </source>
</reference>
<organism evidence="1 2">
    <name type="scientific">Aspergillus brunneoviolaceus CBS 621.78</name>
    <dbReference type="NCBI Taxonomy" id="1450534"/>
    <lineage>
        <taxon>Eukaryota</taxon>
        <taxon>Fungi</taxon>
        <taxon>Dikarya</taxon>
        <taxon>Ascomycota</taxon>
        <taxon>Pezizomycotina</taxon>
        <taxon>Eurotiomycetes</taxon>
        <taxon>Eurotiomycetidae</taxon>
        <taxon>Eurotiales</taxon>
        <taxon>Aspergillaceae</taxon>
        <taxon>Aspergillus</taxon>
        <taxon>Aspergillus subgen. Circumdati</taxon>
    </lineage>
</organism>
<proteinExistence type="predicted"/>
<dbReference type="EMBL" id="KZ825384">
    <property type="protein sequence ID" value="RAH41703.1"/>
    <property type="molecule type" value="Genomic_DNA"/>
</dbReference>
<accession>A0ACD1FXN3</accession>